<feature type="region of interest" description="Disordered" evidence="9">
    <location>
        <begin position="1"/>
        <end position="21"/>
    </location>
</feature>
<evidence type="ECO:0000256" key="4">
    <source>
        <dbReference type="ARBA" id="ARBA00022833"/>
    </source>
</evidence>
<dbReference type="InParanoid" id="A0A1E1LFQ1"/>
<dbReference type="GO" id="GO:0005634">
    <property type="term" value="C:nucleus"/>
    <property type="evidence" value="ECO:0007669"/>
    <property type="project" value="UniProtKB-SubCell"/>
</dbReference>
<comment type="subcellular location">
    <subcellularLocation>
        <location evidence="1">Nucleus</location>
    </subcellularLocation>
</comment>
<feature type="compositionally biased region" description="Polar residues" evidence="9">
    <location>
        <begin position="490"/>
        <end position="509"/>
    </location>
</feature>
<keyword evidence="4" id="KW-0862">Zinc</keyword>
<dbReference type="Proteomes" id="UP000178129">
    <property type="component" value="Unassembled WGS sequence"/>
</dbReference>
<feature type="region of interest" description="Disordered" evidence="9">
    <location>
        <begin position="59"/>
        <end position="81"/>
    </location>
</feature>
<feature type="region of interest" description="Disordered" evidence="9">
    <location>
        <begin position="486"/>
        <end position="527"/>
    </location>
</feature>
<keyword evidence="12" id="KW-1185">Reference proteome</keyword>
<evidence type="ECO:0000256" key="3">
    <source>
        <dbReference type="ARBA" id="ARBA00022771"/>
    </source>
</evidence>
<accession>A0A1E1LFQ1</accession>
<evidence type="ECO:0000259" key="10">
    <source>
        <dbReference type="PROSITE" id="PS50157"/>
    </source>
</evidence>
<dbReference type="InterPro" id="IPR036236">
    <property type="entry name" value="Znf_C2H2_sf"/>
</dbReference>
<feature type="domain" description="C2H2-type" evidence="10">
    <location>
        <begin position="647"/>
        <end position="673"/>
    </location>
</feature>
<proteinExistence type="predicted"/>
<evidence type="ECO:0000256" key="7">
    <source>
        <dbReference type="ARBA" id="ARBA00023242"/>
    </source>
</evidence>
<dbReference type="SUPFAM" id="SSF57667">
    <property type="entry name" value="beta-beta-alpha zinc fingers"/>
    <property type="match status" value="1"/>
</dbReference>
<dbReference type="SMART" id="SM00355">
    <property type="entry name" value="ZnF_C2H2"/>
    <property type="match status" value="2"/>
</dbReference>
<dbReference type="AlphaFoldDB" id="A0A1E1LFQ1"/>
<feature type="compositionally biased region" description="Polar residues" evidence="9">
    <location>
        <begin position="64"/>
        <end position="73"/>
    </location>
</feature>
<evidence type="ECO:0000256" key="6">
    <source>
        <dbReference type="ARBA" id="ARBA00023163"/>
    </source>
</evidence>
<dbReference type="PROSITE" id="PS00028">
    <property type="entry name" value="ZINC_FINGER_C2H2_1"/>
    <property type="match status" value="2"/>
</dbReference>
<dbReference type="InterPro" id="IPR051061">
    <property type="entry name" value="Zinc_finger_trans_reg"/>
</dbReference>
<dbReference type="InterPro" id="IPR013087">
    <property type="entry name" value="Znf_C2H2_type"/>
</dbReference>
<dbReference type="GO" id="GO:0006357">
    <property type="term" value="P:regulation of transcription by RNA polymerase II"/>
    <property type="evidence" value="ECO:0007669"/>
    <property type="project" value="TreeGrafter"/>
</dbReference>
<keyword evidence="5" id="KW-0805">Transcription regulation</keyword>
<evidence type="ECO:0000256" key="2">
    <source>
        <dbReference type="ARBA" id="ARBA00022723"/>
    </source>
</evidence>
<evidence type="ECO:0000313" key="11">
    <source>
        <dbReference type="EMBL" id="CZT09345.1"/>
    </source>
</evidence>
<feature type="compositionally biased region" description="Polar residues" evidence="9">
    <location>
        <begin position="131"/>
        <end position="153"/>
    </location>
</feature>
<evidence type="ECO:0000313" key="12">
    <source>
        <dbReference type="Proteomes" id="UP000178129"/>
    </source>
</evidence>
<evidence type="ECO:0000256" key="9">
    <source>
        <dbReference type="SAM" id="MobiDB-lite"/>
    </source>
</evidence>
<feature type="compositionally biased region" description="Polar residues" evidence="9">
    <location>
        <begin position="99"/>
        <end position="124"/>
    </location>
</feature>
<dbReference type="PROSITE" id="PS50157">
    <property type="entry name" value="ZINC_FINGER_C2H2_2"/>
    <property type="match status" value="2"/>
</dbReference>
<keyword evidence="2" id="KW-0479">Metal-binding</keyword>
<dbReference type="PANTHER" id="PTHR46179">
    <property type="entry name" value="ZINC FINGER PROTEIN"/>
    <property type="match status" value="1"/>
</dbReference>
<feature type="region of interest" description="Disordered" evidence="9">
    <location>
        <begin position="210"/>
        <end position="242"/>
    </location>
</feature>
<keyword evidence="3 8" id="KW-0863">Zinc-finger</keyword>
<gene>
    <name evidence="11" type="ORF">RCO7_07425</name>
</gene>
<sequence>MDHPMPGTRDSDNNDSEPQDDTALRIEEFMASADGQEWAAQDQSQKVLENISEDQNMDWDASWYMQNADSHSGSAPDLDESWAGVDSANLAFENERRQSASFSARQNSNGDSGDNFQTEHSPQDFSGFGDGQTSRDVNGDSSDNFQTEHSPQDFSGVGDGQDMIEARWGAIDSSQFLPNFGNEHDQSVTGEHHYGSGMRAPSTGYEQYTFVSQNPSPRIPEPDLTASRSMTETRRPSQHFPNYKLGLSMNSNSNHAWNPQDPLHFHSSLSSLYSMIDDDGRNSYMQEPPPNMFIGSERPRARLDASQYRQMIDQNRGYITAQQQPMNVNTSRDVVLHGTLQFPPKGLGESILNQKWVPPVPLEEAGYFEPSAETIEGADDGAFLGNWNSDGMTWKTEAVSSKPWDHREPPAQWPVYRPDPRYHIAYTDSGRLARPHPRFSRPQVYNHDAMRWNEDEYTSRNNPLNKQGIFENLRGNQYPAHQQIHRQDDSSSYFPSSTWRRSGADQQFNRQEDASSYFPSNTRKRSGEQMLHHPMPFRQFGIQQQHPRRQQTDFFTQPLQARHFPPASPPRQTYTGLPSPLPFLRTPPPTRPRLTQNPQPSIPLSSLIFTGQLSGSCPHPCPDCFLSFPTRSTLKTHSLFHDPEKMFVCNIPNCNSRFKDSAKLIIHLRGHQGHICCGEHGVGRGRGEGEGEEVGKKGCGRYFMNFQALRGHRGRECGK</sequence>
<keyword evidence="7" id="KW-0539">Nucleus</keyword>
<protein>
    <recommendedName>
        <fullName evidence="10">C2H2-type domain-containing protein</fullName>
    </recommendedName>
</protein>
<dbReference type="EMBL" id="FJUW01000050">
    <property type="protein sequence ID" value="CZT09345.1"/>
    <property type="molecule type" value="Genomic_DNA"/>
</dbReference>
<evidence type="ECO:0000256" key="8">
    <source>
        <dbReference type="PROSITE-ProRule" id="PRU00042"/>
    </source>
</evidence>
<dbReference type="STRING" id="914237.A0A1E1LFQ1"/>
<feature type="region of interest" description="Disordered" evidence="9">
    <location>
        <begin position="96"/>
        <end position="160"/>
    </location>
</feature>
<keyword evidence="6" id="KW-0804">Transcription</keyword>
<evidence type="ECO:0000256" key="1">
    <source>
        <dbReference type="ARBA" id="ARBA00004123"/>
    </source>
</evidence>
<comment type="caution">
    <text evidence="11">The sequence shown here is derived from an EMBL/GenBank/DDBJ whole genome shotgun (WGS) entry which is preliminary data.</text>
</comment>
<reference evidence="12" key="1">
    <citation type="submission" date="2016-03" db="EMBL/GenBank/DDBJ databases">
        <authorList>
            <person name="Ploux O."/>
        </authorList>
    </citation>
    <scope>NUCLEOTIDE SEQUENCE [LARGE SCALE GENOMIC DNA]</scope>
    <source>
        <strain evidence="12">UK7</strain>
    </source>
</reference>
<feature type="domain" description="C2H2-type" evidence="10">
    <location>
        <begin position="619"/>
        <end position="646"/>
    </location>
</feature>
<evidence type="ECO:0000256" key="5">
    <source>
        <dbReference type="ARBA" id="ARBA00023015"/>
    </source>
</evidence>
<dbReference type="Gene3D" id="3.30.160.60">
    <property type="entry name" value="Classic Zinc Finger"/>
    <property type="match status" value="1"/>
</dbReference>
<name>A0A1E1LFQ1_9HELO</name>
<organism evidence="11 12">
    <name type="scientific">Rhynchosporium graminicola</name>
    <dbReference type="NCBI Taxonomy" id="2792576"/>
    <lineage>
        <taxon>Eukaryota</taxon>
        <taxon>Fungi</taxon>
        <taxon>Dikarya</taxon>
        <taxon>Ascomycota</taxon>
        <taxon>Pezizomycotina</taxon>
        <taxon>Leotiomycetes</taxon>
        <taxon>Helotiales</taxon>
        <taxon>Ploettnerulaceae</taxon>
        <taxon>Rhynchosporium</taxon>
    </lineage>
</organism>
<dbReference type="PANTHER" id="PTHR46179:SF13">
    <property type="entry name" value="C2H2-TYPE DOMAIN-CONTAINING PROTEIN"/>
    <property type="match status" value="1"/>
</dbReference>
<dbReference type="GO" id="GO:0008270">
    <property type="term" value="F:zinc ion binding"/>
    <property type="evidence" value="ECO:0007669"/>
    <property type="project" value="UniProtKB-KW"/>
</dbReference>